<name>W1QGW5_OGAPD</name>
<dbReference type="GO" id="GO:0031588">
    <property type="term" value="C:nucleotide-activated protein kinase complex"/>
    <property type="evidence" value="ECO:0007669"/>
    <property type="project" value="TreeGrafter"/>
</dbReference>
<dbReference type="InterPro" id="IPR014756">
    <property type="entry name" value="Ig_E-set"/>
</dbReference>
<dbReference type="KEGG" id="opa:HPODL_00730"/>
<dbReference type="GO" id="GO:0005737">
    <property type="term" value="C:cytoplasm"/>
    <property type="evidence" value="ECO:0007669"/>
    <property type="project" value="TreeGrafter"/>
</dbReference>
<dbReference type="Proteomes" id="UP000008673">
    <property type="component" value="Unassembled WGS sequence"/>
</dbReference>
<dbReference type="InterPro" id="IPR013783">
    <property type="entry name" value="Ig-like_fold"/>
</dbReference>
<dbReference type="CDD" id="cd02859">
    <property type="entry name" value="E_set_AMPKbeta_like_N"/>
    <property type="match status" value="1"/>
</dbReference>
<evidence type="ECO:0000313" key="3">
    <source>
        <dbReference type="EMBL" id="ESX01333.1"/>
    </source>
</evidence>
<dbReference type="GO" id="GO:0005634">
    <property type="term" value="C:nucleus"/>
    <property type="evidence" value="ECO:0007669"/>
    <property type="project" value="TreeGrafter"/>
</dbReference>
<proteinExistence type="inferred from homology"/>
<organism evidence="3 4">
    <name type="scientific">Ogataea parapolymorpha (strain ATCC 26012 / BCRC 20466 / JCM 22074 / NRRL Y-7560 / DL-1)</name>
    <name type="common">Yeast</name>
    <name type="synonym">Hansenula polymorpha</name>
    <dbReference type="NCBI Taxonomy" id="871575"/>
    <lineage>
        <taxon>Eukaryota</taxon>
        <taxon>Fungi</taxon>
        <taxon>Dikarya</taxon>
        <taxon>Ascomycota</taxon>
        <taxon>Saccharomycotina</taxon>
        <taxon>Pichiomycetes</taxon>
        <taxon>Pichiales</taxon>
        <taxon>Pichiaceae</taxon>
        <taxon>Ogataea</taxon>
    </lineage>
</organism>
<dbReference type="AlphaFoldDB" id="W1QGW5"/>
<reference evidence="3 4" key="1">
    <citation type="journal article" date="2013" name="BMC Genomics">
        <title>Genome sequence and analysis of methylotrophic yeast Hansenula polymorpha DL1.</title>
        <authorList>
            <person name="Ravin N.V."/>
            <person name="Eldarov M.A."/>
            <person name="Kadnikov V.V."/>
            <person name="Beletsky A.V."/>
            <person name="Schneider J."/>
            <person name="Mardanova E.S."/>
            <person name="Smekalova E.M."/>
            <person name="Zvereva M.I."/>
            <person name="Dontsova O.A."/>
            <person name="Mardanov A.V."/>
            <person name="Skryabin K.G."/>
        </authorList>
    </citation>
    <scope>NUCLEOTIDE SEQUENCE [LARGE SCALE GENOMIC DNA]</scope>
    <source>
        <strain evidence="4">ATCC 26012 / BCRC 20466 / JCM 22074 / NRRL Y-7560 / DL-1</strain>
    </source>
</reference>
<evidence type="ECO:0000256" key="1">
    <source>
        <dbReference type="ARBA" id="ARBA00010926"/>
    </source>
</evidence>
<dbReference type="GeneID" id="25770199"/>
<sequence>MYSLELHLDDKAHSFNSVHVAGSFNDWSQTADALEYDAVGTRWATRLKLNNVRVGDKLLYKFVVNEQEWVCNDQEATETNELGTQNNVAVITEAMEEPDSTVSSAWVEVENHQDELEEAARDVQEHETAAESAPEPKHVSHRKNYYSWLVSVAGLLESLKWFFKCYLVSIFTNKGANSQ</sequence>
<dbReference type="Pfam" id="PF16561">
    <property type="entry name" value="AMPK1_CBM"/>
    <property type="match status" value="1"/>
</dbReference>
<dbReference type="PANTHER" id="PTHR10343:SF84">
    <property type="entry name" value="5'-AMP-ACTIVATED PROTEIN KINASE SUBUNIT BETA-1"/>
    <property type="match status" value="1"/>
</dbReference>
<comment type="similarity">
    <text evidence="1">Belongs to the 5'-AMP-activated protein kinase beta subunit family.</text>
</comment>
<protein>
    <recommendedName>
        <fullName evidence="2">AMP-activated protein kinase glycogen-binding domain-containing protein</fullName>
    </recommendedName>
</protein>
<accession>W1QGW5</accession>
<dbReference type="OMA" id="WVEVENH"/>
<dbReference type="Gene3D" id="2.60.40.10">
    <property type="entry name" value="Immunoglobulins"/>
    <property type="match status" value="1"/>
</dbReference>
<dbReference type="InterPro" id="IPR032640">
    <property type="entry name" value="AMPK1_CBM"/>
</dbReference>
<feature type="domain" description="AMP-activated protein kinase glycogen-binding" evidence="2">
    <location>
        <begin position="16"/>
        <end position="93"/>
    </location>
</feature>
<dbReference type="EMBL" id="AEOI02000005">
    <property type="protein sequence ID" value="ESX01333.1"/>
    <property type="molecule type" value="Genomic_DNA"/>
</dbReference>
<gene>
    <name evidence="3" type="ORF">HPODL_00730</name>
</gene>
<dbReference type="GO" id="GO:0007165">
    <property type="term" value="P:signal transduction"/>
    <property type="evidence" value="ECO:0007669"/>
    <property type="project" value="TreeGrafter"/>
</dbReference>
<evidence type="ECO:0000259" key="2">
    <source>
        <dbReference type="Pfam" id="PF16561"/>
    </source>
</evidence>
<evidence type="ECO:0000313" key="4">
    <source>
        <dbReference type="Proteomes" id="UP000008673"/>
    </source>
</evidence>
<comment type="caution">
    <text evidence="3">The sequence shown here is derived from an EMBL/GenBank/DDBJ whole genome shotgun (WGS) entry which is preliminary data.</text>
</comment>
<dbReference type="PANTHER" id="PTHR10343">
    <property type="entry name" value="5'-AMP-ACTIVATED PROTEIN KINASE , BETA SUBUNIT"/>
    <property type="match status" value="1"/>
</dbReference>
<dbReference type="OrthoDB" id="5873279at2759"/>
<dbReference type="HOGENOM" id="CLU_1503874_0_0_1"/>
<dbReference type="InterPro" id="IPR050827">
    <property type="entry name" value="CRP1_MDG1_kinase"/>
</dbReference>
<keyword evidence="4" id="KW-1185">Reference proteome</keyword>
<dbReference type="SUPFAM" id="SSF81296">
    <property type="entry name" value="E set domains"/>
    <property type="match status" value="1"/>
</dbReference>
<dbReference type="RefSeq" id="XP_013936167.1">
    <property type="nucleotide sequence ID" value="XM_014080692.1"/>
</dbReference>
<dbReference type="GO" id="GO:0019901">
    <property type="term" value="F:protein kinase binding"/>
    <property type="evidence" value="ECO:0007669"/>
    <property type="project" value="TreeGrafter"/>
</dbReference>